<keyword evidence="1" id="KW-0472">Membrane</keyword>
<protein>
    <submittedName>
        <fullName evidence="2">Uncharacterized protein</fullName>
    </submittedName>
</protein>
<sequence length="104" mass="11494">MKKSVLTTLVIALVLLGTSLYLYSVNHPEKTVITIPSPYTYTVSINTTTLTAPIGVPFEGPIIATTFIHTNYTPPPYYASLWLETLAVGIVLLLISILLLRRKF</sequence>
<evidence type="ECO:0000313" key="2">
    <source>
        <dbReference type="EMBL" id="ACX91727.1"/>
    </source>
</evidence>
<dbReference type="EMBL" id="CP001800">
    <property type="protein sequence ID" value="ACX91727.1"/>
    <property type="molecule type" value="Genomic_DNA"/>
</dbReference>
<keyword evidence="1" id="KW-0812">Transmembrane</keyword>
<accession>D0KSK8</accession>
<name>D0KSK8_SACS9</name>
<dbReference type="KEGG" id="sol:Ssol_1499"/>
<organism evidence="2">
    <name type="scientific">Saccharolobus solfataricus (strain 98/2)</name>
    <name type="common">Sulfolobus solfataricus</name>
    <dbReference type="NCBI Taxonomy" id="555311"/>
    <lineage>
        <taxon>Archaea</taxon>
        <taxon>Thermoproteota</taxon>
        <taxon>Thermoprotei</taxon>
        <taxon>Sulfolobales</taxon>
        <taxon>Sulfolobaceae</taxon>
        <taxon>Saccharolobus</taxon>
    </lineage>
</organism>
<dbReference type="RefSeq" id="WP_010923022.1">
    <property type="nucleotide sequence ID" value="NZ_ACUK01000004.1"/>
</dbReference>
<reference evidence="2" key="1">
    <citation type="submission" date="2009-10" db="EMBL/GenBank/DDBJ databases">
        <title>Complete sequence of Sulfolobus solfataricus 98/2.</title>
        <authorList>
            <consortium name="US DOE Joint Genome Institute"/>
            <person name="Lucas S."/>
            <person name="Copeland A."/>
            <person name="Lapidus A."/>
            <person name="Glavina del Rio T."/>
            <person name="Tice H."/>
            <person name="Bruce D."/>
            <person name="Goodwin L."/>
            <person name="Pitluck S."/>
            <person name="Munk A.C."/>
            <person name="Brettin T."/>
            <person name="Detter J.C."/>
            <person name="Han C."/>
            <person name="Tapia R."/>
            <person name="Larimer F."/>
            <person name="Land M."/>
            <person name="Hauser L."/>
            <person name="Kyrpides N."/>
            <person name="Ovchinnikova G."/>
            <person name="Mead D."/>
        </authorList>
    </citation>
    <scope>NUCLEOTIDE SEQUENCE [LARGE SCALE GENOMIC DNA]</scope>
    <source>
        <strain evidence="2">98/2</strain>
    </source>
</reference>
<gene>
    <name evidence="2" type="ordered locus">Ssol_1499</name>
</gene>
<evidence type="ECO:0000256" key="1">
    <source>
        <dbReference type="SAM" id="Phobius"/>
    </source>
</evidence>
<dbReference type="HOGENOM" id="CLU_2103615_0_0_2"/>
<proteinExistence type="predicted"/>
<keyword evidence="1" id="KW-1133">Transmembrane helix</keyword>
<feature type="transmembrane region" description="Helical" evidence="1">
    <location>
        <begin position="81"/>
        <end position="100"/>
    </location>
</feature>
<dbReference type="GeneID" id="1454805"/>
<dbReference type="AlphaFoldDB" id="D0KSK8"/>